<reference evidence="1" key="1">
    <citation type="journal article" date="2021" name="Evol. Appl.">
        <title>The genome of the Pyrenean desman and the effects of bottlenecks and inbreeding on the genomic landscape of an endangered species.</title>
        <authorList>
            <person name="Escoda L."/>
            <person name="Castresana J."/>
        </authorList>
    </citation>
    <scope>NUCLEOTIDE SEQUENCE</scope>
    <source>
        <strain evidence="1">IBE-C5619</strain>
    </source>
</reference>
<dbReference type="SUPFAM" id="SSF48371">
    <property type="entry name" value="ARM repeat"/>
    <property type="match status" value="1"/>
</dbReference>
<keyword evidence="2" id="KW-1185">Reference proteome</keyword>
<accession>A0A8J5ZX24</accession>
<feature type="non-terminal residue" evidence="1">
    <location>
        <position position="120"/>
    </location>
</feature>
<comment type="caution">
    <text evidence="1">The sequence shown here is derived from an EMBL/GenBank/DDBJ whole genome shotgun (WGS) entry which is preliminary data.</text>
</comment>
<protein>
    <submittedName>
        <fullName evidence="1">Programmed cell death protein 4</fullName>
    </submittedName>
</protein>
<sequence length="120" mass="12955">NILSISTTSKVVEMLRDLNLGDMKSGVPVLAVSLALEEKASHREMTSKLPSDAREMKVNTNDCIAKAAEDRILCNTYTDSYKGTIDCIQARAALDKATVLLTCQKMESTRTVCGALEAAS</sequence>
<dbReference type="OrthoDB" id="414546at2759"/>
<proteinExistence type="predicted"/>
<gene>
    <name evidence="1" type="ORF">J0S82_017897</name>
</gene>
<evidence type="ECO:0000313" key="2">
    <source>
        <dbReference type="Proteomes" id="UP000700334"/>
    </source>
</evidence>
<organism evidence="1 2">
    <name type="scientific">Galemys pyrenaicus</name>
    <name type="common">Iberian desman</name>
    <name type="synonym">Pyrenean desman</name>
    <dbReference type="NCBI Taxonomy" id="202257"/>
    <lineage>
        <taxon>Eukaryota</taxon>
        <taxon>Metazoa</taxon>
        <taxon>Chordata</taxon>
        <taxon>Craniata</taxon>
        <taxon>Vertebrata</taxon>
        <taxon>Euteleostomi</taxon>
        <taxon>Mammalia</taxon>
        <taxon>Eutheria</taxon>
        <taxon>Laurasiatheria</taxon>
        <taxon>Eulipotyphla</taxon>
        <taxon>Talpidae</taxon>
        <taxon>Galemys</taxon>
    </lineage>
</organism>
<feature type="non-terminal residue" evidence="1">
    <location>
        <position position="1"/>
    </location>
</feature>
<name>A0A8J5ZX24_GALPY</name>
<evidence type="ECO:0000313" key="1">
    <source>
        <dbReference type="EMBL" id="KAG8511091.1"/>
    </source>
</evidence>
<dbReference type="Gene3D" id="1.25.40.180">
    <property type="match status" value="1"/>
</dbReference>
<dbReference type="EMBL" id="JAGFMF010011858">
    <property type="protein sequence ID" value="KAG8511091.1"/>
    <property type="molecule type" value="Genomic_DNA"/>
</dbReference>
<dbReference type="AlphaFoldDB" id="A0A8J5ZX24"/>
<dbReference type="InterPro" id="IPR016024">
    <property type="entry name" value="ARM-type_fold"/>
</dbReference>
<dbReference type="Proteomes" id="UP000700334">
    <property type="component" value="Unassembled WGS sequence"/>
</dbReference>